<name>A0A7S0LP73_9EUKA</name>
<protein>
    <submittedName>
        <fullName evidence="3">Uncharacterized protein</fullName>
    </submittedName>
</protein>
<gene>
    <name evidence="3" type="ORF">CPEL01642_LOCUS21966</name>
</gene>
<accession>A0A7S0LP73</accession>
<organism evidence="3">
    <name type="scientific">Coccolithus braarudii</name>
    <dbReference type="NCBI Taxonomy" id="221442"/>
    <lineage>
        <taxon>Eukaryota</taxon>
        <taxon>Haptista</taxon>
        <taxon>Haptophyta</taxon>
        <taxon>Prymnesiophyceae</taxon>
        <taxon>Coccolithales</taxon>
        <taxon>Coccolithaceae</taxon>
        <taxon>Coccolithus</taxon>
    </lineage>
</organism>
<evidence type="ECO:0000313" key="3">
    <source>
        <dbReference type="EMBL" id="CAD8618585.1"/>
    </source>
</evidence>
<reference evidence="3" key="1">
    <citation type="submission" date="2021-01" db="EMBL/GenBank/DDBJ databases">
        <authorList>
            <person name="Corre E."/>
            <person name="Pelletier E."/>
            <person name="Niang G."/>
            <person name="Scheremetjew M."/>
            <person name="Finn R."/>
            <person name="Kale V."/>
            <person name="Holt S."/>
            <person name="Cochrane G."/>
            <person name="Meng A."/>
            <person name="Brown T."/>
            <person name="Cohen L."/>
        </authorList>
    </citation>
    <scope>NUCLEOTIDE SEQUENCE</scope>
    <source>
        <strain evidence="3">PLY182g</strain>
    </source>
</reference>
<evidence type="ECO:0000256" key="1">
    <source>
        <dbReference type="SAM" id="Coils"/>
    </source>
</evidence>
<dbReference type="AlphaFoldDB" id="A0A7S0LP73"/>
<proteinExistence type="predicted"/>
<sequence>MMSPSRLRAFGDNISNSPVVMSGNTCVAKPKAGTPADPNIESMDMHGGHTHGPRACPVLSPRESSAALTPRIFSRRIVDPASARSIGDRHMLGASAAKLVPCASMIRLHPPSSPGCSTIEDVVSDSPSSKSAGSHKLGRTSKSLSFEGSGFEVFEDADRPRASCGGAGMSGYALQSQSRALVLEGRMRDTERERERLRYECAQLKRQMSQRSATMSTSATQTEHHPQFGILLIDLGFKKVYSASARTLVNSVPLWSKQRPCNEGRVDEIVRSKSKDPAFIGAVMCFEFEGMIQPSLKCPQPVGIFDGQHRVRAAAKLLESDDFVLCEDEATRSSSSAGGQYRDFPLVVEVYSVNSETDIKALYLEVNKGESVKEIDLPDAIAPARKLVIDTAVDSIVHRWPEMFKPSERCRPPHLHKDTLRNRLFQHPATMHVENATELVSNVTKINEKLAKLPKAHWAPRVHRSLEKAKANHCYLGLDDYSWLDHLG</sequence>
<dbReference type="EMBL" id="HBEY01045827">
    <property type="protein sequence ID" value="CAD8618585.1"/>
    <property type="molecule type" value="Transcribed_RNA"/>
</dbReference>
<evidence type="ECO:0000256" key="2">
    <source>
        <dbReference type="SAM" id="MobiDB-lite"/>
    </source>
</evidence>
<keyword evidence="1" id="KW-0175">Coiled coil</keyword>
<feature type="region of interest" description="Disordered" evidence="2">
    <location>
        <begin position="120"/>
        <end position="141"/>
    </location>
</feature>
<feature type="coiled-coil region" evidence="1">
    <location>
        <begin position="180"/>
        <end position="207"/>
    </location>
</feature>